<keyword evidence="3 11" id="KW-0732">Signal</keyword>
<evidence type="ECO:0000259" key="12">
    <source>
        <dbReference type="PROSITE" id="PS50059"/>
    </source>
</evidence>
<evidence type="ECO:0000313" key="14">
    <source>
        <dbReference type="EMBL" id="PFX25551.1"/>
    </source>
</evidence>
<keyword evidence="9 10" id="KW-0413">Isomerase</keyword>
<dbReference type="EC" id="5.2.1.8" evidence="2 10"/>
<feature type="domain" description="PPIase FKBP-type" evidence="12">
    <location>
        <begin position="50"/>
        <end position="134"/>
    </location>
</feature>
<evidence type="ECO:0000256" key="1">
    <source>
        <dbReference type="ARBA" id="ARBA00000971"/>
    </source>
</evidence>
<dbReference type="Proteomes" id="UP000225706">
    <property type="component" value="Unassembled WGS sequence"/>
</dbReference>
<dbReference type="GO" id="GO:0005509">
    <property type="term" value="F:calcium ion binding"/>
    <property type="evidence" value="ECO:0007669"/>
    <property type="project" value="InterPro"/>
</dbReference>
<evidence type="ECO:0000259" key="13">
    <source>
        <dbReference type="PROSITE" id="PS50222"/>
    </source>
</evidence>
<dbReference type="AlphaFoldDB" id="A0A2B4S6L6"/>
<comment type="catalytic activity">
    <reaction evidence="1 10">
        <text>[protein]-peptidylproline (omega=180) = [protein]-peptidylproline (omega=0)</text>
        <dbReference type="Rhea" id="RHEA:16237"/>
        <dbReference type="Rhea" id="RHEA-COMP:10747"/>
        <dbReference type="Rhea" id="RHEA-COMP:10748"/>
        <dbReference type="ChEBI" id="CHEBI:83833"/>
        <dbReference type="ChEBI" id="CHEBI:83834"/>
        <dbReference type="EC" id="5.2.1.8"/>
    </reaction>
</comment>
<dbReference type="CDD" id="cd00051">
    <property type="entry name" value="EFh"/>
    <property type="match status" value="1"/>
</dbReference>
<dbReference type="InterPro" id="IPR002048">
    <property type="entry name" value="EF_hand_dom"/>
</dbReference>
<dbReference type="PROSITE" id="PS50059">
    <property type="entry name" value="FKBP_PPIASE"/>
    <property type="match status" value="1"/>
</dbReference>
<evidence type="ECO:0000256" key="7">
    <source>
        <dbReference type="ARBA" id="ARBA00023110"/>
    </source>
</evidence>
<dbReference type="InterPro" id="IPR001179">
    <property type="entry name" value="PPIase_FKBP_dom"/>
</dbReference>
<dbReference type="PROSITE" id="PS00018">
    <property type="entry name" value="EF_HAND_1"/>
    <property type="match status" value="2"/>
</dbReference>
<keyword evidence="6" id="KW-0106">Calcium</keyword>
<accession>A0A2B4S6L6</accession>
<dbReference type="SMART" id="SM00054">
    <property type="entry name" value="EFh"/>
    <property type="match status" value="2"/>
</dbReference>
<evidence type="ECO:0000256" key="4">
    <source>
        <dbReference type="ARBA" id="ARBA00022737"/>
    </source>
</evidence>
<evidence type="ECO:0000256" key="5">
    <source>
        <dbReference type="ARBA" id="ARBA00022824"/>
    </source>
</evidence>
<dbReference type="Gene3D" id="3.10.50.40">
    <property type="match status" value="1"/>
</dbReference>
<evidence type="ECO:0000256" key="6">
    <source>
        <dbReference type="ARBA" id="ARBA00022837"/>
    </source>
</evidence>
<reference evidence="15" key="1">
    <citation type="journal article" date="2017" name="bioRxiv">
        <title>Comparative analysis of the genomes of Stylophora pistillata and Acropora digitifera provides evidence for extensive differences between species of corals.</title>
        <authorList>
            <person name="Voolstra C.R."/>
            <person name="Li Y."/>
            <person name="Liew Y.J."/>
            <person name="Baumgarten S."/>
            <person name="Zoccola D."/>
            <person name="Flot J.-F."/>
            <person name="Tambutte S."/>
            <person name="Allemand D."/>
            <person name="Aranda M."/>
        </authorList>
    </citation>
    <scope>NUCLEOTIDE SEQUENCE [LARGE SCALE GENOMIC DNA]</scope>
</reference>
<dbReference type="GO" id="GO:0005783">
    <property type="term" value="C:endoplasmic reticulum"/>
    <property type="evidence" value="ECO:0007669"/>
    <property type="project" value="UniProtKB-ARBA"/>
</dbReference>
<sequence>MSLLRLTSLAFMACLFVYAFAHERPEQERDHLSVGIMRKPDNCPRESKDGDHLTVRYNNTLIDQTPVLATSEFEFTLGEGQVIPGWDMGVKDMCVGELRELVVPSQYGYGEYPVGDKIPPRALLVFYVELLKISDPTEDSGKPNMFKEIDVNGDGMISHSEVAGYLRREGMSNGEGDESHNMLLQEIFHEEDKNKDGFISHQEFQGIKHHEL</sequence>
<evidence type="ECO:0000256" key="8">
    <source>
        <dbReference type="ARBA" id="ARBA00023180"/>
    </source>
</evidence>
<dbReference type="PANTHER" id="PTHR46222">
    <property type="entry name" value="PEPTIDYL-PROLYL CIS-TRANS ISOMERASE FKBP7/14"/>
    <property type="match status" value="1"/>
</dbReference>
<dbReference type="SUPFAM" id="SSF54534">
    <property type="entry name" value="FKBP-like"/>
    <property type="match status" value="1"/>
</dbReference>
<dbReference type="InterPro" id="IPR018247">
    <property type="entry name" value="EF_Hand_1_Ca_BS"/>
</dbReference>
<dbReference type="OrthoDB" id="1902587at2759"/>
<keyword evidence="5" id="KW-0256">Endoplasmic reticulum</keyword>
<evidence type="ECO:0000256" key="3">
    <source>
        <dbReference type="ARBA" id="ARBA00022729"/>
    </source>
</evidence>
<keyword evidence="7 10" id="KW-0697">Rotamase</keyword>
<feature type="signal peptide" evidence="11">
    <location>
        <begin position="1"/>
        <end position="21"/>
    </location>
</feature>
<name>A0A2B4S6L6_STYPI</name>
<feature type="domain" description="EF-hand" evidence="13">
    <location>
        <begin position="137"/>
        <end position="172"/>
    </location>
</feature>
<protein>
    <recommendedName>
        <fullName evidence="2 10">peptidylprolyl isomerase</fullName>
        <ecNumber evidence="2 10">5.2.1.8</ecNumber>
    </recommendedName>
</protein>
<dbReference type="InterPro" id="IPR052273">
    <property type="entry name" value="PPIase_FKBP"/>
</dbReference>
<dbReference type="GO" id="GO:0003755">
    <property type="term" value="F:peptidyl-prolyl cis-trans isomerase activity"/>
    <property type="evidence" value="ECO:0007669"/>
    <property type="project" value="UniProtKB-KW"/>
</dbReference>
<gene>
    <name evidence="14" type="primary">FKBP14</name>
    <name evidence="14" type="ORF">AWC38_SpisGene9815</name>
</gene>
<dbReference type="Gene3D" id="1.10.238.10">
    <property type="entry name" value="EF-hand"/>
    <property type="match status" value="1"/>
</dbReference>
<dbReference type="Pfam" id="PF13499">
    <property type="entry name" value="EF-hand_7"/>
    <property type="match status" value="1"/>
</dbReference>
<dbReference type="PROSITE" id="PS50222">
    <property type="entry name" value="EF_HAND_2"/>
    <property type="match status" value="2"/>
</dbReference>
<proteinExistence type="predicted"/>
<comment type="caution">
    <text evidence="14">The sequence shown here is derived from an EMBL/GenBank/DDBJ whole genome shotgun (WGS) entry which is preliminary data.</text>
</comment>
<evidence type="ECO:0000256" key="2">
    <source>
        <dbReference type="ARBA" id="ARBA00013194"/>
    </source>
</evidence>
<dbReference type="InterPro" id="IPR011992">
    <property type="entry name" value="EF-hand-dom_pair"/>
</dbReference>
<dbReference type="STRING" id="50429.A0A2B4S6L6"/>
<dbReference type="Pfam" id="PF00254">
    <property type="entry name" value="FKBP_C"/>
    <property type="match status" value="1"/>
</dbReference>
<dbReference type="PANTHER" id="PTHR46222:SF3">
    <property type="entry name" value="PEPTIDYLPROLYL ISOMERASE"/>
    <property type="match status" value="1"/>
</dbReference>
<keyword evidence="15" id="KW-1185">Reference proteome</keyword>
<keyword evidence="4" id="KW-0677">Repeat</keyword>
<organism evidence="14 15">
    <name type="scientific">Stylophora pistillata</name>
    <name type="common">Smooth cauliflower coral</name>
    <dbReference type="NCBI Taxonomy" id="50429"/>
    <lineage>
        <taxon>Eukaryota</taxon>
        <taxon>Metazoa</taxon>
        <taxon>Cnidaria</taxon>
        <taxon>Anthozoa</taxon>
        <taxon>Hexacorallia</taxon>
        <taxon>Scleractinia</taxon>
        <taxon>Astrocoeniina</taxon>
        <taxon>Pocilloporidae</taxon>
        <taxon>Stylophora</taxon>
    </lineage>
</organism>
<evidence type="ECO:0000256" key="10">
    <source>
        <dbReference type="PROSITE-ProRule" id="PRU00277"/>
    </source>
</evidence>
<dbReference type="InterPro" id="IPR046357">
    <property type="entry name" value="PPIase_dom_sf"/>
</dbReference>
<keyword evidence="8" id="KW-0325">Glycoprotein</keyword>
<evidence type="ECO:0000313" key="15">
    <source>
        <dbReference type="Proteomes" id="UP000225706"/>
    </source>
</evidence>
<feature type="chain" id="PRO_5013264904" description="peptidylprolyl isomerase" evidence="11">
    <location>
        <begin position="22"/>
        <end position="212"/>
    </location>
</feature>
<dbReference type="SUPFAM" id="SSF47473">
    <property type="entry name" value="EF-hand"/>
    <property type="match status" value="1"/>
</dbReference>
<dbReference type="EMBL" id="LSMT01000148">
    <property type="protein sequence ID" value="PFX25551.1"/>
    <property type="molecule type" value="Genomic_DNA"/>
</dbReference>
<evidence type="ECO:0000256" key="11">
    <source>
        <dbReference type="SAM" id="SignalP"/>
    </source>
</evidence>
<evidence type="ECO:0000256" key="9">
    <source>
        <dbReference type="ARBA" id="ARBA00023235"/>
    </source>
</evidence>
<feature type="domain" description="EF-hand" evidence="13">
    <location>
        <begin position="179"/>
        <end position="212"/>
    </location>
</feature>